<keyword evidence="1" id="KW-0862">Zinc</keyword>
<sequence>MGQIFGRLRHEKPPTPTARNRDDDQIDGLICPICKEGWTTGGEHQKQEILLSLHVCFIWLSRDVWTTGGEHQVCCLPCGHIYGKSCIKTWLLHPNSGGKCPQCNSNCVIKDIRTLYSSRIIAVDHEMQKQIRSLESKYDSLNLLHLLDQFESLKSERAVLRENNQELREKVRSLESQNASLKDNDQELQNQVRYFESKCASLEDKDQEYRNQVRSLESKCAALKKHEQAYQSEVAYLKSECGSFKRNNQELQHQVQILESKCLDFKTNDQELQKQVRVLGSKCPALERKVARLRWKEMIRGGSIKTRMIGWLSTLKDWVKVNSDFSLRWNAGNKASAEGLVRLDEARQLQGEFLKIFGISLISTLFFLGFIYCIQKLIIPNDH</sequence>
<gene>
    <name evidence="6" type="ORF">OLC1_LOCUS6683</name>
</gene>
<dbReference type="GO" id="GO:0008270">
    <property type="term" value="F:zinc ion binding"/>
    <property type="evidence" value="ECO:0007669"/>
    <property type="project" value="UniProtKB-KW"/>
</dbReference>
<feature type="domain" description="RING-type" evidence="5">
    <location>
        <begin position="31"/>
        <end position="104"/>
    </location>
</feature>
<proteinExistence type="predicted"/>
<dbReference type="PANTHER" id="PTHR16047">
    <property type="entry name" value="RFWD3 PROTEIN"/>
    <property type="match status" value="1"/>
</dbReference>
<keyword evidence="1" id="KW-0863">Zinc-finger</keyword>
<organism evidence="6 7">
    <name type="scientific">Oldenlandia corymbosa var. corymbosa</name>
    <dbReference type="NCBI Taxonomy" id="529605"/>
    <lineage>
        <taxon>Eukaryota</taxon>
        <taxon>Viridiplantae</taxon>
        <taxon>Streptophyta</taxon>
        <taxon>Embryophyta</taxon>
        <taxon>Tracheophyta</taxon>
        <taxon>Spermatophyta</taxon>
        <taxon>Magnoliopsida</taxon>
        <taxon>eudicotyledons</taxon>
        <taxon>Gunneridae</taxon>
        <taxon>Pentapetalae</taxon>
        <taxon>asterids</taxon>
        <taxon>lamiids</taxon>
        <taxon>Gentianales</taxon>
        <taxon>Rubiaceae</taxon>
        <taxon>Rubioideae</taxon>
        <taxon>Spermacoceae</taxon>
        <taxon>Hedyotis-Oldenlandia complex</taxon>
        <taxon>Oldenlandia</taxon>
    </lineage>
</organism>
<dbReference type="PROSITE" id="PS50089">
    <property type="entry name" value="ZF_RING_2"/>
    <property type="match status" value="1"/>
</dbReference>
<keyword evidence="7" id="KW-1185">Reference proteome</keyword>
<evidence type="ECO:0000256" key="1">
    <source>
        <dbReference type="PROSITE-ProRule" id="PRU00175"/>
    </source>
</evidence>
<dbReference type="SUPFAM" id="SSF57850">
    <property type="entry name" value="RING/U-box"/>
    <property type="match status" value="1"/>
</dbReference>
<keyword evidence="4" id="KW-1133">Transmembrane helix</keyword>
<evidence type="ECO:0000256" key="3">
    <source>
        <dbReference type="SAM" id="MobiDB-lite"/>
    </source>
</evidence>
<protein>
    <submittedName>
        <fullName evidence="6">OLC1v1031805C1</fullName>
    </submittedName>
</protein>
<feature type="region of interest" description="Disordered" evidence="3">
    <location>
        <begin position="1"/>
        <end position="24"/>
    </location>
</feature>
<evidence type="ECO:0000256" key="2">
    <source>
        <dbReference type="SAM" id="Coils"/>
    </source>
</evidence>
<dbReference type="Pfam" id="PF13639">
    <property type="entry name" value="zf-RING_2"/>
    <property type="match status" value="1"/>
</dbReference>
<dbReference type="Gene3D" id="1.10.287.1490">
    <property type="match status" value="1"/>
</dbReference>
<keyword evidence="1" id="KW-0479">Metal-binding</keyword>
<name>A0AAV1CLC6_OLDCO</name>
<dbReference type="InterPro" id="IPR001841">
    <property type="entry name" value="Znf_RING"/>
</dbReference>
<dbReference type="InterPro" id="IPR013083">
    <property type="entry name" value="Znf_RING/FYVE/PHD"/>
</dbReference>
<dbReference type="GO" id="GO:0036297">
    <property type="term" value="P:interstrand cross-link repair"/>
    <property type="evidence" value="ECO:0007669"/>
    <property type="project" value="InterPro"/>
</dbReference>
<reference evidence="6" key="1">
    <citation type="submission" date="2023-03" db="EMBL/GenBank/DDBJ databases">
        <authorList>
            <person name="Julca I."/>
        </authorList>
    </citation>
    <scope>NUCLEOTIDE SEQUENCE</scope>
</reference>
<feature type="coiled-coil region" evidence="2">
    <location>
        <begin position="150"/>
        <end position="268"/>
    </location>
</feature>
<keyword evidence="2" id="KW-0175">Coiled coil</keyword>
<dbReference type="Proteomes" id="UP001161247">
    <property type="component" value="Chromosome 2"/>
</dbReference>
<dbReference type="SUPFAM" id="SSF57997">
    <property type="entry name" value="Tropomyosin"/>
    <property type="match status" value="1"/>
</dbReference>
<dbReference type="PANTHER" id="PTHR16047:SF7">
    <property type="entry name" value="E3 UBIQUITIN-PROTEIN LIGASE RFWD3"/>
    <property type="match status" value="1"/>
</dbReference>
<dbReference type="GO" id="GO:0005634">
    <property type="term" value="C:nucleus"/>
    <property type="evidence" value="ECO:0007669"/>
    <property type="project" value="InterPro"/>
</dbReference>
<evidence type="ECO:0000313" key="7">
    <source>
        <dbReference type="Proteomes" id="UP001161247"/>
    </source>
</evidence>
<evidence type="ECO:0000256" key="4">
    <source>
        <dbReference type="SAM" id="Phobius"/>
    </source>
</evidence>
<dbReference type="Gene3D" id="3.30.40.10">
    <property type="entry name" value="Zinc/RING finger domain, C3HC4 (zinc finger)"/>
    <property type="match status" value="1"/>
</dbReference>
<dbReference type="GO" id="GO:0016567">
    <property type="term" value="P:protein ubiquitination"/>
    <property type="evidence" value="ECO:0007669"/>
    <property type="project" value="InterPro"/>
</dbReference>
<evidence type="ECO:0000259" key="5">
    <source>
        <dbReference type="PROSITE" id="PS50089"/>
    </source>
</evidence>
<keyword evidence="4" id="KW-0472">Membrane</keyword>
<dbReference type="EMBL" id="OX459119">
    <property type="protein sequence ID" value="CAI9095790.1"/>
    <property type="molecule type" value="Genomic_DNA"/>
</dbReference>
<dbReference type="GO" id="GO:0004842">
    <property type="term" value="F:ubiquitin-protein transferase activity"/>
    <property type="evidence" value="ECO:0007669"/>
    <property type="project" value="InterPro"/>
</dbReference>
<keyword evidence="4" id="KW-0812">Transmembrane</keyword>
<dbReference type="InterPro" id="IPR037381">
    <property type="entry name" value="RFWD3"/>
</dbReference>
<dbReference type="AlphaFoldDB" id="A0AAV1CLC6"/>
<evidence type="ECO:0000313" key="6">
    <source>
        <dbReference type="EMBL" id="CAI9095790.1"/>
    </source>
</evidence>
<feature type="transmembrane region" description="Helical" evidence="4">
    <location>
        <begin position="353"/>
        <end position="374"/>
    </location>
</feature>
<accession>A0AAV1CLC6</accession>